<evidence type="ECO:0000313" key="3">
    <source>
        <dbReference type="Proteomes" id="UP000000594"/>
    </source>
</evidence>
<accession>E9QYN9</accession>
<keyword evidence="1" id="KW-1133">Transmembrane helix</keyword>
<accession>Q6KY81</accession>
<protein>
    <submittedName>
        <fullName evidence="2">Uncharacterized protein</fullName>
    </submittedName>
</protein>
<proteinExistence type="predicted"/>
<dbReference type="AlphaFoldDB" id="A0A0F7R401"/>
<gene>
    <name evidence="2" type="ordered locus">GBAA_0226</name>
</gene>
<evidence type="ECO:0000313" key="2">
    <source>
        <dbReference type="EMBL" id="AAT29306.1"/>
    </source>
</evidence>
<dbReference type="EMBL" id="AE017334">
    <property type="protein sequence ID" value="AAT29306.1"/>
    <property type="molecule type" value="Genomic_DNA"/>
</dbReference>
<accession>A0A0F7R401</accession>
<feature type="transmembrane region" description="Helical" evidence="1">
    <location>
        <begin position="6"/>
        <end position="29"/>
    </location>
</feature>
<keyword evidence="3" id="KW-1185">Reference proteome</keyword>
<accession>Q81VH7</accession>
<keyword evidence="1" id="KW-0472">Membrane</keyword>
<dbReference type="Proteomes" id="UP000000594">
    <property type="component" value="Chromosome"/>
</dbReference>
<evidence type="ECO:0000256" key="1">
    <source>
        <dbReference type="SAM" id="Phobius"/>
    </source>
</evidence>
<keyword evidence="1" id="KW-0812">Transmembrane</keyword>
<name>A0A0F7R401_BACAN</name>
<reference evidence="2 3" key="1">
    <citation type="journal article" date="2009" name="J. Bacteriol.">
        <title>The complete genome sequence of Bacillus anthracis Ames 'Ancestor'.</title>
        <authorList>
            <person name="Ravel J."/>
            <person name="Jiang L."/>
            <person name="Stanley S.T."/>
            <person name="Wilson M.R."/>
            <person name="Decker R.S."/>
            <person name="Read T.D."/>
            <person name="Worsham P."/>
            <person name="Keim P.S."/>
            <person name="Salzberg S.L."/>
            <person name="Fraser-Liggett C.M."/>
            <person name="Rasko D.A."/>
        </authorList>
    </citation>
    <scope>NUCLEOTIDE SEQUENCE [LARGE SCALE GENOMIC DNA]</scope>
    <source>
        <strain evidence="3">Ames ancestor</strain>
    </source>
</reference>
<dbReference type="KEGG" id="bar:GBAA_0226"/>
<organism evidence="2 3">
    <name type="scientific">Bacillus anthracis</name>
    <name type="common">anthrax bacterium</name>
    <dbReference type="NCBI Taxonomy" id="1392"/>
    <lineage>
        <taxon>Bacteria</taxon>
        <taxon>Bacillati</taxon>
        <taxon>Bacillota</taxon>
        <taxon>Bacilli</taxon>
        <taxon>Bacillales</taxon>
        <taxon>Bacillaceae</taxon>
        <taxon>Bacillus</taxon>
        <taxon>Bacillus cereus group</taxon>
    </lineage>
</organism>
<sequence>MYKAIAVLAMTIMAFFIFVYPFFIVGLILG</sequence>